<dbReference type="STRING" id="870435.A0A0C3JRT5"/>
<keyword evidence="4" id="KW-1185">Reference proteome</keyword>
<evidence type="ECO:0000259" key="2">
    <source>
        <dbReference type="Pfam" id="PF26640"/>
    </source>
</evidence>
<evidence type="ECO:0000259" key="1">
    <source>
        <dbReference type="Pfam" id="PF06985"/>
    </source>
</evidence>
<dbReference type="Pfam" id="PF06985">
    <property type="entry name" value="HET"/>
    <property type="match status" value="1"/>
</dbReference>
<feature type="domain" description="DUF8212" evidence="2">
    <location>
        <begin position="255"/>
        <end position="362"/>
    </location>
</feature>
<dbReference type="HOGENOM" id="CLU_000288_138_12_1"/>
<dbReference type="EMBL" id="KN831998">
    <property type="protein sequence ID" value="KIO00197.1"/>
    <property type="molecule type" value="Genomic_DNA"/>
</dbReference>
<dbReference type="OrthoDB" id="10400376at2759"/>
<protein>
    <submittedName>
        <fullName evidence="3">Uncharacterized protein</fullName>
    </submittedName>
</protein>
<name>A0A0C3JRT5_PISTI</name>
<dbReference type="Pfam" id="PF26640">
    <property type="entry name" value="DUF8212"/>
    <property type="match status" value="1"/>
</dbReference>
<dbReference type="AlphaFoldDB" id="A0A0C3JRT5"/>
<gene>
    <name evidence="3" type="ORF">M404DRAFT_771875</name>
</gene>
<feature type="domain" description="Heterokaryon incompatibility" evidence="1">
    <location>
        <begin position="40"/>
        <end position="138"/>
    </location>
</feature>
<evidence type="ECO:0000313" key="3">
    <source>
        <dbReference type="EMBL" id="KIO00197.1"/>
    </source>
</evidence>
<proteinExistence type="predicted"/>
<dbReference type="InterPro" id="IPR010730">
    <property type="entry name" value="HET"/>
</dbReference>
<evidence type="ECO:0000313" key="4">
    <source>
        <dbReference type="Proteomes" id="UP000054217"/>
    </source>
</evidence>
<dbReference type="InterPro" id="IPR058525">
    <property type="entry name" value="DUF8212"/>
</dbReference>
<dbReference type="PANTHER" id="PTHR10622:SF10">
    <property type="entry name" value="HET DOMAIN-CONTAINING PROTEIN"/>
    <property type="match status" value="1"/>
</dbReference>
<accession>A0A0C3JRT5</accession>
<dbReference type="PANTHER" id="PTHR10622">
    <property type="entry name" value="HET DOMAIN-CONTAINING PROTEIN"/>
    <property type="match status" value="1"/>
</dbReference>
<dbReference type="Proteomes" id="UP000054217">
    <property type="component" value="Unassembled WGS sequence"/>
</dbReference>
<dbReference type="InParanoid" id="A0A0C3JRT5"/>
<reference evidence="3 4" key="1">
    <citation type="submission" date="2014-04" db="EMBL/GenBank/DDBJ databases">
        <authorList>
            <consortium name="DOE Joint Genome Institute"/>
            <person name="Kuo A."/>
            <person name="Kohler A."/>
            <person name="Costa M.D."/>
            <person name="Nagy L.G."/>
            <person name="Floudas D."/>
            <person name="Copeland A."/>
            <person name="Barry K.W."/>
            <person name="Cichocki N."/>
            <person name="Veneault-Fourrey C."/>
            <person name="LaButti K."/>
            <person name="Lindquist E.A."/>
            <person name="Lipzen A."/>
            <person name="Lundell T."/>
            <person name="Morin E."/>
            <person name="Murat C."/>
            <person name="Sun H."/>
            <person name="Tunlid A."/>
            <person name="Henrissat B."/>
            <person name="Grigoriev I.V."/>
            <person name="Hibbett D.S."/>
            <person name="Martin F."/>
            <person name="Nordberg H.P."/>
            <person name="Cantor M.N."/>
            <person name="Hua S.X."/>
        </authorList>
    </citation>
    <scope>NUCLEOTIDE SEQUENCE [LARGE SCALE GENOMIC DNA]</scope>
    <source>
        <strain evidence="3 4">Marx 270</strain>
    </source>
</reference>
<reference evidence="4" key="2">
    <citation type="submission" date="2015-01" db="EMBL/GenBank/DDBJ databases">
        <title>Evolutionary Origins and Diversification of the Mycorrhizal Mutualists.</title>
        <authorList>
            <consortium name="DOE Joint Genome Institute"/>
            <consortium name="Mycorrhizal Genomics Consortium"/>
            <person name="Kohler A."/>
            <person name="Kuo A."/>
            <person name="Nagy L.G."/>
            <person name="Floudas D."/>
            <person name="Copeland A."/>
            <person name="Barry K.W."/>
            <person name="Cichocki N."/>
            <person name="Veneault-Fourrey C."/>
            <person name="LaButti K."/>
            <person name="Lindquist E.A."/>
            <person name="Lipzen A."/>
            <person name="Lundell T."/>
            <person name="Morin E."/>
            <person name="Murat C."/>
            <person name="Riley R."/>
            <person name="Ohm R."/>
            <person name="Sun H."/>
            <person name="Tunlid A."/>
            <person name="Henrissat B."/>
            <person name="Grigoriev I.V."/>
            <person name="Hibbett D.S."/>
            <person name="Martin F."/>
        </authorList>
    </citation>
    <scope>NUCLEOTIDE SEQUENCE [LARGE SCALE GENOMIC DNA]</scope>
    <source>
        <strain evidence="4">Marx 270</strain>
    </source>
</reference>
<organism evidence="3 4">
    <name type="scientific">Pisolithus tinctorius Marx 270</name>
    <dbReference type="NCBI Taxonomy" id="870435"/>
    <lineage>
        <taxon>Eukaryota</taxon>
        <taxon>Fungi</taxon>
        <taxon>Dikarya</taxon>
        <taxon>Basidiomycota</taxon>
        <taxon>Agaricomycotina</taxon>
        <taxon>Agaricomycetes</taxon>
        <taxon>Agaricomycetidae</taxon>
        <taxon>Boletales</taxon>
        <taxon>Sclerodermatineae</taxon>
        <taxon>Pisolithaceae</taxon>
        <taxon>Pisolithus</taxon>
    </lineage>
</organism>
<sequence>MFLKMWLLNVKAVLDREESAEGATSKVGILERRDHRTTKYAILSHRWESNSEVGYREMAELMEMEEWKRDEVKKREGYRKIIKSCERAKKDGYKWLWIDTCCIERQSSTELSESINSMYRWYQHSGVCYAYLHDVETTFPMKQDKSRFSKSNGWPEWFMRGWTLQELIAPSEIQFFNRGWVYIGSKRELASTLEDVTRVPGDVLRNGLTSQPRPSVAQIVSWAADRVTTRVEDRAYSLLGLFGVNIPMVYGEGEKAFRRLQLEIIKDSNDQSIFAWDPYGRMPRHGSVLADDPSYFRDCRDVERLESERFVSSLKEFIRRHELATTTIESEPALRRTAEHISVFAVTNAGIQMSLPLIPYRNSTSFKAILACHNRVGNLITIDLTPRGSAFDRSRIRAAEICRVYPHFRQLYLTCSREAIHYLTLDDKVTSYHGFVRCGTFPRNLTGDVVTLSSENDDCIVIVYANDDARSRFAVGLGYCLGKGWVHIISPVIAEEHWMTWTDFARRARDMMRGASIELVKDIHKHDESLCDNFIKHAHLPRSIWAARVAWGRWNENDLKIVIDIKQCFGCCIGPREWVPASNDRNVEVDCYPGVFGLEFDRKCVWLDKCSCPKIAI</sequence>